<dbReference type="RefSeq" id="WP_146416034.1">
    <property type="nucleotide sequence ID" value="NZ_SJPZ01000002.1"/>
</dbReference>
<dbReference type="CDD" id="cd00782">
    <property type="entry name" value="MutL_Trans"/>
    <property type="match status" value="1"/>
</dbReference>
<dbReference type="InterPro" id="IPR042121">
    <property type="entry name" value="MutL_C_regsub"/>
</dbReference>
<dbReference type="GO" id="GO:0032300">
    <property type="term" value="C:mismatch repair complex"/>
    <property type="evidence" value="ECO:0007669"/>
    <property type="project" value="InterPro"/>
</dbReference>
<organism evidence="9 10">
    <name type="scientific">Crateriforma conspicua</name>
    <dbReference type="NCBI Taxonomy" id="2527996"/>
    <lineage>
        <taxon>Bacteria</taxon>
        <taxon>Pseudomonadati</taxon>
        <taxon>Planctomycetota</taxon>
        <taxon>Planctomycetia</taxon>
        <taxon>Planctomycetales</taxon>
        <taxon>Planctomycetaceae</taxon>
        <taxon>Crateriforma</taxon>
    </lineage>
</organism>
<evidence type="ECO:0000256" key="5">
    <source>
        <dbReference type="HAMAP-Rule" id="MF_00149"/>
    </source>
</evidence>
<sequence>MTSIATTPPVIRQLPPNLVNQIAAGEVIERPASVVKELLENSIDAGAKRVELTIQGGGSELIRISDDGCGIADAQMPLAVTSHATSKLPDDEMLFHVGTLGFRGEALASIASVSQMMIRSRPADADIGSELNVRGGVIEGPAPCGCPTGTVIEVKNLFFNTPVRHKFLKTTQTERGHITEAFTRLALANPNVHFVYRQGEKLLHDLPPTVRWADRIAAFFGAEIAESLIPVHSDDSAIGIDGFVCDPSVSRGNNRMQYLFLNGRHIRDRSLQHALGEAYRGMLMVGRQPICFLRLTMPPSMIDVNVHPTKQEVRFTDGGRVYSRLLQTLRHHFLTSNLTQRVGPPAPVEPQTLPNSGSESVMGMSVKAVDQQRQSVINWAQTGQDSASTPGPIPDFRPFPSGGASTGLPSSPTVNGPTETPVQDEATETQSSTDDVAPWDGDDPSTPVQLPRDTTEADAASPTVSYLGSQVHNRYLVTQDEKGMVVIDQHALHERVLYERVCQKVLHSGQRLEAQRLLVPETIALTPGEHAAALEVQETLAQIGLEIEDFGGDTIAIHSYPAMLPKRPPGEMLHVVLESLLGAGKQPDPKDLLNHLLATIACKAAVKAGDPLTSEEITSLLEQRDLYHETHHCPHGRPTALFFSLDELDRMFGRLGPRGRS</sequence>
<dbReference type="InterPro" id="IPR036890">
    <property type="entry name" value="HATPase_C_sf"/>
</dbReference>
<dbReference type="Gene3D" id="3.30.1370.100">
    <property type="entry name" value="MutL, C-terminal domain, regulatory subdomain"/>
    <property type="match status" value="1"/>
</dbReference>
<dbReference type="InterPro" id="IPR042120">
    <property type="entry name" value="MutL_C_dimsub"/>
</dbReference>
<dbReference type="Pfam" id="PF01119">
    <property type="entry name" value="DNA_mis_repair"/>
    <property type="match status" value="1"/>
</dbReference>
<dbReference type="InterPro" id="IPR020568">
    <property type="entry name" value="Ribosomal_Su5_D2-typ_SF"/>
</dbReference>
<comment type="caution">
    <text evidence="9">The sequence shown here is derived from an EMBL/GenBank/DDBJ whole genome shotgun (WGS) entry which is preliminary data.</text>
</comment>
<dbReference type="InterPro" id="IPR014721">
    <property type="entry name" value="Ribsml_uS5_D2-typ_fold_subgr"/>
</dbReference>
<dbReference type="NCBIfam" id="TIGR00585">
    <property type="entry name" value="mutl"/>
    <property type="match status" value="1"/>
</dbReference>
<evidence type="ECO:0000259" key="7">
    <source>
        <dbReference type="SMART" id="SM00853"/>
    </source>
</evidence>
<proteinExistence type="inferred from homology"/>
<dbReference type="InterPro" id="IPR002099">
    <property type="entry name" value="MutL/Mlh/PMS"/>
</dbReference>
<dbReference type="CDD" id="cd16926">
    <property type="entry name" value="HATPase_MutL-MLH-PMS-like"/>
    <property type="match status" value="1"/>
</dbReference>
<feature type="compositionally biased region" description="Polar residues" evidence="6">
    <location>
        <begin position="407"/>
        <end position="421"/>
    </location>
</feature>
<keyword evidence="4 5" id="KW-0234">DNA repair</keyword>
<dbReference type="OrthoDB" id="9763467at2"/>
<feature type="region of interest" description="Disordered" evidence="6">
    <location>
        <begin position="381"/>
        <end position="462"/>
    </location>
</feature>
<evidence type="ECO:0000256" key="6">
    <source>
        <dbReference type="SAM" id="MobiDB-lite"/>
    </source>
</evidence>
<dbReference type="Pfam" id="PF08676">
    <property type="entry name" value="MutL_C"/>
    <property type="match status" value="1"/>
</dbReference>
<protein>
    <recommendedName>
        <fullName evidence="2 5">DNA mismatch repair protein MutL</fullName>
    </recommendedName>
</protein>
<comment type="function">
    <text evidence="5">This protein is involved in the repair of mismatches in DNA. It is required for dam-dependent methyl-directed DNA mismatch repair. May act as a 'molecular matchmaker', a protein that promotes the formation of a stable complex between two or more DNA-binding proteins in an ATP-dependent manner without itself being part of a final effector complex.</text>
</comment>
<dbReference type="FunFam" id="3.30.565.10:FF:000003">
    <property type="entry name" value="DNA mismatch repair endonuclease MutL"/>
    <property type="match status" value="1"/>
</dbReference>
<gene>
    <name evidence="5 9" type="primary">mutL</name>
    <name evidence="9" type="ORF">V7x_51680</name>
</gene>
<comment type="similarity">
    <text evidence="1 5">Belongs to the DNA mismatch repair MutL/HexB family.</text>
</comment>
<dbReference type="InterPro" id="IPR013507">
    <property type="entry name" value="DNA_mismatch_S5_2-like"/>
</dbReference>
<evidence type="ECO:0000256" key="1">
    <source>
        <dbReference type="ARBA" id="ARBA00006082"/>
    </source>
</evidence>
<dbReference type="HAMAP" id="MF_00149">
    <property type="entry name" value="DNA_mis_repair"/>
    <property type="match status" value="1"/>
</dbReference>
<name>A0A5C6FS76_9PLAN</name>
<dbReference type="Pfam" id="PF13589">
    <property type="entry name" value="HATPase_c_3"/>
    <property type="match status" value="1"/>
</dbReference>
<dbReference type="SMART" id="SM01340">
    <property type="entry name" value="DNA_mis_repair"/>
    <property type="match status" value="1"/>
</dbReference>
<feature type="domain" description="MutL C-terminal dimerisation" evidence="7">
    <location>
        <begin position="467"/>
        <end position="612"/>
    </location>
</feature>
<evidence type="ECO:0000256" key="2">
    <source>
        <dbReference type="ARBA" id="ARBA00021975"/>
    </source>
</evidence>
<dbReference type="Proteomes" id="UP000316476">
    <property type="component" value="Unassembled WGS sequence"/>
</dbReference>
<dbReference type="SUPFAM" id="SSF118116">
    <property type="entry name" value="DNA mismatch repair protein MutL"/>
    <property type="match status" value="1"/>
</dbReference>
<dbReference type="PANTHER" id="PTHR10073">
    <property type="entry name" value="DNA MISMATCH REPAIR PROTEIN MLH, PMS, MUTL"/>
    <property type="match status" value="1"/>
</dbReference>
<evidence type="ECO:0000313" key="9">
    <source>
        <dbReference type="EMBL" id="TWU63428.1"/>
    </source>
</evidence>
<dbReference type="PANTHER" id="PTHR10073:SF12">
    <property type="entry name" value="DNA MISMATCH REPAIR PROTEIN MLH1"/>
    <property type="match status" value="1"/>
</dbReference>
<dbReference type="SUPFAM" id="SSF55874">
    <property type="entry name" value="ATPase domain of HSP90 chaperone/DNA topoisomerase II/histidine kinase"/>
    <property type="match status" value="1"/>
</dbReference>
<dbReference type="GO" id="GO:0030983">
    <property type="term" value="F:mismatched DNA binding"/>
    <property type="evidence" value="ECO:0007669"/>
    <property type="project" value="InterPro"/>
</dbReference>
<dbReference type="InterPro" id="IPR014790">
    <property type="entry name" value="MutL_C"/>
</dbReference>
<dbReference type="Gene3D" id="3.30.1540.20">
    <property type="entry name" value="MutL, C-terminal domain, dimerisation subdomain"/>
    <property type="match status" value="1"/>
</dbReference>
<evidence type="ECO:0000259" key="8">
    <source>
        <dbReference type="SMART" id="SM01340"/>
    </source>
</evidence>
<evidence type="ECO:0000313" key="10">
    <source>
        <dbReference type="Proteomes" id="UP000316476"/>
    </source>
</evidence>
<reference evidence="9 10" key="1">
    <citation type="submission" date="2019-02" db="EMBL/GenBank/DDBJ databases">
        <title>Deep-cultivation of Planctomycetes and their phenomic and genomic characterization uncovers novel biology.</title>
        <authorList>
            <person name="Wiegand S."/>
            <person name="Jogler M."/>
            <person name="Boedeker C."/>
            <person name="Pinto D."/>
            <person name="Vollmers J."/>
            <person name="Rivas-Marin E."/>
            <person name="Kohn T."/>
            <person name="Peeters S.H."/>
            <person name="Heuer A."/>
            <person name="Rast P."/>
            <person name="Oberbeckmann S."/>
            <person name="Bunk B."/>
            <person name="Jeske O."/>
            <person name="Meyerdierks A."/>
            <person name="Storesund J.E."/>
            <person name="Kallscheuer N."/>
            <person name="Luecker S."/>
            <person name="Lage O.M."/>
            <person name="Pohl T."/>
            <person name="Merkel B.J."/>
            <person name="Hornburger P."/>
            <person name="Mueller R.-W."/>
            <person name="Bruemmer F."/>
            <person name="Labrenz M."/>
            <person name="Spormann A.M."/>
            <person name="Op Den Camp H."/>
            <person name="Overmann J."/>
            <person name="Amann R."/>
            <person name="Jetten M.S.M."/>
            <person name="Mascher T."/>
            <person name="Medema M.H."/>
            <person name="Devos D.P."/>
            <person name="Kaster A.-K."/>
            <person name="Ovreas L."/>
            <person name="Rohde M."/>
            <person name="Galperin M.Y."/>
            <person name="Jogler C."/>
        </authorList>
    </citation>
    <scope>NUCLEOTIDE SEQUENCE [LARGE SCALE GENOMIC DNA]</scope>
    <source>
        <strain evidence="9 10">V7</strain>
    </source>
</reference>
<accession>A0A5C6FS76</accession>
<dbReference type="GO" id="GO:0006298">
    <property type="term" value="P:mismatch repair"/>
    <property type="evidence" value="ECO:0007669"/>
    <property type="project" value="UniProtKB-UniRule"/>
</dbReference>
<feature type="domain" description="DNA mismatch repair protein S5" evidence="8">
    <location>
        <begin position="216"/>
        <end position="334"/>
    </location>
</feature>
<dbReference type="Gene3D" id="3.30.230.10">
    <property type="match status" value="1"/>
</dbReference>
<evidence type="ECO:0000256" key="3">
    <source>
        <dbReference type="ARBA" id="ARBA00022763"/>
    </source>
</evidence>
<dbReference type="InterPro" id="IPR020667">
    <property type="entry name" value="DNA_mismatch_repair_MutL"/>
</dbReference>
<dbReference type="PROSITE" id="PS00058">
    <property type="entry name" value="DNA_MISMATCH_REPAIR_1"/>
    <property type="match status" value="1"/>
</dbReference>
<dbReference type="SMART" id="SM00853">
    <property type="entry name" value="MutL_C"/>
    <property type="match status" value="1"/>
</dbReference>
<dbReference type="EMBL" id="SJPZ01000002">
    <property type="protein sequence ID" value="TWU63428.1"/>
    <property type="molecule type" value="Genomic_DNA"/>
</dbReference>
<dbReference type="GO" id="GO:0140664">
    <property type="term" value="F:ATP-dependent DNA damage sensor activity"/>
    <property type="evidence" value="ECO:0007669"/>
    <property type="project" value="InterPro"/>
</dbReference>
<dbReference type="InterPro" id="IPR014762">
    <property type="entry name" value="DNA_mismatch_repair_CS"/>
</dbReference>
<dbReference type="Gene3D" id="3.30.565.10">
    <property type="entry name" value="Histidine kinase-like ATPase, C-terminal domain"/>
    <property type="match status" value="1"/>
</dbReference>
<evidence type="ECO:0000256" key="4">
    <source>
        <dbReference type="ARBA" id="ARBA00023204"/>
    </source>
</evidence>
<dbReference type="GO" id="GO:0016887">
    <property type="term" value="F:ATP hydrolysis activity"/>
    <property type="evidence" value="ECO:0007669"/>
    <property type="project" value="InterPro"/>
</dbReference>
<dbReference type="InterPro" id="IPR038973">
    <property type="entry name" value="MutL/Mlh/Pms-like"/>
</dbReference>
<dbReference type="InterPro" id="IPR037198">
    <property type="entry name" value="MutL_C_sf"/>
</dbReference>
<keyword evidence="3 5" id="KW-0227">DNA damage</keyword>
<feature type="region of interest" description="Disordered" evidence="6">
    <location>
        <begin position="340"/>
        <end position="360"/>
    </location>
</feature>
<dbReference type="GO" id="GO:0005524">
    <property type="term" value="F:ATP binding"/>
    <property type="evidence" value="ECO:0007669"/>
    <property type="project" value="InterPro"/>
</dbReference>
<dbReference type="AlphaFoldDB" id="A0A5C6FS76"/>
<dbReference type="SUPFAM" id="SSF54211">
    <property type="entry name" value="Ribosomal protein S5 domain 2-like"/>
    <property type="match status" value="1"/>
</dbReference>